<dbReference type="CDD" id="cd00075">
    <property type="entry name" value="HATPase"/>
    <property type="match status" value="1"/>
</dbReference>
<dbReference type="AlphaFoldDB" id="A0A0H2YQ67"/>
<evidence type="ECO:0000256" key="7">
    <source>
        <dbReference type="SAM" id="Phobius"/>
    </source>
</evidence>
<evidence type="ECO:0000256" key="1">
    <source>
        <dbReference type="ARBA" id="ARBA00000085"/>
    </source>
</evidence>
<dbReference type="SUPFAM" id="SSF55874">
    <property type="entry name" value="ATPase domain of HSP90 chaperone/DNA topoisomerase II/histidine kinase"/>
    <property type="match status" value="1"/>
</dbReference>
<keyword evidence="5" id="KW-0902">Two-component regulatory system</keyword>
<keyword evidence="7" id="KW-0472">Membrane</keyword>
<dbReference type="InterPro" id="IPR008358">
    <property type="entry name" value="Sig_transdc_His_kin/Pase_MprB"/>
</dbReference>
<name>A0A0H2YQ67_CLOP1</name>
<dbReference type="EC" id="2.7.13.3" evidence="2"/>
<accession>A0A0H2YQ67</accession>
<dbReference type="GeneID" id="93002527"/>
<dbReference type="Proteomes" id="UP000001823">
    <property type="component" value="Chromosome"/>
</dbReference>
<keyword evidence="7" id="KW-0812">Transmembrane</keyword>
<dbReference type="KEGG" id="cpf:CPF_1195"/>
<evidence type="ECO:0000313" key="10">
    <source>
        <dbReference type="Proteomes" id="UP000001823"/>
    </source>
</evidence>
<evidence type="ECO:0000313" key="9">
    <source>
        <dbReference type="EMBL" id="ABG82502.2"/>
    </source>
</evidence>
<comment type="catalytic activity">
    <reaction evidence="1">
        <text>ATP + protein L-histidine = ADP + protein N-phospho-L-histidine.</text>
        <dbReference type="EC" id="2.7.13.3"/>
    </reaction>
</comment>
<dbReference type="Gene3D" id="3.30.565.10">
    <property type="entry name" value="Histidine kinase-like ATPase, C-terminal domain"/>
    <property type="match status" value="1"/>
</dbReference>
<dbReference type="InterPro" id="IPR005467">
    <property type="entry name" value="His_kinase_dom"/>
</dbReference>
<dbReference type="GO" id="GO:0016020">
    <property type="term" value="C:membrane"/>
    <property type="evidence" value="ECO:0007669"/>
    <property type="project" value="InterPro"/>
</dbReference>
<keyword evidence="6" id="KW-0175">Coiled coil</keyword>
<keyword evidence="7" id="KW-1133">Transmembrane helix</keyword>
<dbReference type="EMBL" id="CP000246">
    <property type="protein sequence ID" value="ABG82502.2"/>
    <property type="molecule type" value="Genomic_DNA"/>
</dbReference>
<dbReference type="InterPro" id="IPR050736">
    <property type="entry name" value="Sensor_HK_Regulatory"/>
</dbReference>
<evidence type="ECO:0000259" key="8">
    <source>
        <dbReference type="PROSITE" id="PS50109"/>
    </source>
</evidence>
<evidence type="ECO:0000256" key="5">
    <source>
        <dbReference type="ARBA" id="ARBA00023012"/>
    </source>
</evidence>
<dbReference type="PANTHER" id="PTHR43711:SF1">
    <property type="entry name" value="HISTIDINE KINASE 1"/>
    <property type="match status" value="1"/>
</dbReference>
<dbReference type="CDD" id="cd00082">
    <property type="entry name" value="HisKA"/>
    <property type="match status" value="1"/>
</dbReference>
<dbReference type="Gene3D" id="1.10.287.130">
    <property type="match status" value="1"/>
</dbReference>
<feature type="domain" description="Histidine kinase" evidence="8">
    <location>
        <begin position="89"/>
        <end position="301"/>
    </location>
</feature>
<dbReference type="PRINTS" id="PR01780">
    <property type="entry name" value="LANTIREGPROT"/>
</dbReference>
<dbReference type="InterPro" id="IPR036097">
    <property type="entry name" value="HisK_dim/P_sf"/>
</dbReference>
<dbReference type="Pfam" id="PF02518">
    <property type="entry name" value="HATPase_c"/>
    <property type="match status" value="1"/>
</dbReference>
<organism evidence="9 10">
    <name type="scientific">Clostridium perfringens (strain ATCC 13124 / DSM 756 / JCM 1290 / NCIMB 6125 / NCTC 8237 / Type A)</name>
    <dbReference type="NCBI Taxonomy" id="195103"/>
    <lineage>
        <taxon>Bacteria</taxon>
        <taxon>Bacillati</taxon>
        <taxon>Bacillota</taxon>
        <taxon>Clostridia</taxon>
        <taxon>Eubacteriales</taxon>
        <taxon>Clostridiaceae</taxon>
        <taxon>Clostridium</taxon>
    </lineage>
</organism>
<dbReference type="GO" id="GO:0000155">
    <property type="term" value="F:phosphorelay sensor kinase activity"/>
    <property type="evidence" value="ECO:0007669"/>
    <property type="project" value="InterPro"/>
</dbReference>
<dbReference type="InterPro" id="IPR003594">
    <property type="entry name" value="HATPase_dom"/>
</dbReference>
<keyword evidence="4 9" id="KW-0418">Kinase</keyword>
<dbReference type="InterPro" id="IPR003661">
    <property type="entry name" value="HisK_dim/P_dom"/>
</dbReference>
<dbReference type="PANTHER" id="PTHR43711">
    <property type="entry name" value="TWO-COMPONENT HISTIDINE KINASE"/>
    <property type="match status" value="1"/>
</dbReference>
<dbReference type="HOGENOM" id="CLU_000445_89_3_9"/>
<evidence type="ECO:0000256" key="3">
    <source>
        <dbReference type="ARBA" id="ARBA00022679"/>
    </source>
</evidence>
<keyword evidence="3 9" id="KW-0808">Transferase</keyword>
<feature type="coiled-coil region" evidence="6">
    <location>
        <begin position="55"/>
        <end position="89"/>
    </location>
</feature>
<dbReference type="InterPro" id="IPR036890">
    <property type="entry name" value="HATPase_C_sf"/>
</dbReference>
<dbReference type="SUPFAM" id="SSF47384">
    <property type="entry name" value="Homodimeric domain of signal transducing histidine kinase"/>
    <property type="match status" value="1"/>
</dbReference>
<reference evidence="9 10" key="1">
    <citation type="journal article" date="2006" name="Genome Res.">
        <title>Skewed genomic variability in strains of the toxigenic bacterial pathogen, Clostridium perfringens.</title>
        <authorList>
            <person name="Myers G.S."/>
            <person name="Rasko D.A."/>
            <person name="Cheung J.K."/>
            <person name="Ravel J."/>
            <person name="Seshadri R."/>
            <person name="Deboy R.T."/>
            <person name="Ren Q."/>
            <person name="Varga J."/>
            <person name="Awad M.M."/>
            <person name="Brinkac L.M."/>
            <person name="Daugherty S.C."/>
            <person name="Haft D.H."/>
            <person name="Dodson R.J."/>
            <person name="Madupu R."/>
            <person name="Nelson W.C."/>
            <person name="Rosovitz M.J."/>
            <person name="Sullivan S.A."/>
            <person name="Khouri H."/>
            <person name="Dimitrov G.I."/>
            <person name="Watkins K.L."/>
            <person name="Mulligan S."/>
            <person name="Benton J."/>
            <person name="Radune D."/>
            <person name="Fisher D.J."/>
            <person name="Atkins H.S."/>
            <person name="Hiscox T."/>
            <person name="Jost B.H."/>
            <person name="Billington S.J."/>
            <person name="Songer J.G."/>
            <person name="McClane B.A."/>
            <person name="Titball R.W."/>
            <person name="Rood J.I."/>
            <person name="Melville S.B."/>
            <person name="Paulsen I.T."/>
        </authorList>
    </citation>
    <scope>NUCLEOTIDE SEQUENCE [LARGE SCALE GENOMIC DNA]</scope>
    <source>
        <strain evidence="10">ATCC 13124 / DSM 756 / JCM 1290 / NCIMB 6125 / NCTC 8237 / S 107 / Type A</strain>
    </source>
</reference>
<evidence type="ECO:0000256" key="2">
    <source>
        <dbReference type="ARBA" id="ARBA00012438"/>
    </source>
</evidence>
<dbReference type="SMART" id="SM00388">
    <property type="entry name" value="HisKA"/>
    <property type="match status" value="1"/>
</dbReference>
<sequence>MEGFIIGLSLTILIVLLIIFILKTKEINRLTLELKKLNSEGKIEKLRLSLPNKNIENLIVEINTLIDDKRKMENIYKEKDMELREAIANMSHDLRTPLTSIMGYVYLLNDDKLDKEERKEYLKIIEKRSLVLNDLITNFYGLSRIQADQYEIKLEPVNLELVLGEIIAAFYETLDYKFGEPEINIEEGLGPVLGDKQALNRIFTNLIENIIKHGEGEVKISLKKKNKYIVMEFSNKAEELEPKDVNRIFEKFFTKDRMRTGQNTGLGLAIVKLLVEKQGQKIEAKKVGNRLVINIIWSLES</sequence>
<dbReference type="PROSITE" id="PS50109">
    <property type="entry name" value="HIS_KIN"/>
    <property type="match status" value="1"/>
</dbReference>
<evidence type="ECO:0000256" key="6">
    <source>
        <dbReference type="SAM" id="Coils"/>
    </source>
</evidence>
<dbReference type="PaxDb" id="195103-CPF_1195"/>
<dbReference type="SMART" id="SM00387">
    <property type="entry name" value="HATPase_c"/>
    <property type="match status" value="1"/>
</dbReference>
<evidence type="ECO:0000256" key="4">
    <source>
        <dbReference type="ARBA" id="ARBA00022777"/>
    </source>
</evidence>
<gene>
    <name evidence="9" type="primary">hpkA</name>
    <name evidence="9" type="ordered locus">CPF_1195</name>
</gene>
<feature type="transmembrane region" description="Helical" evidence="7">
    <location>
        <begin position="6"/>
        <end position="22"/>
    </location>
</feature>
<dbReference type="STRING" id="195103.CPF_1195"/>
<keyword evidence="10" id="KW-1185">Reference proteome</keyword>
<dbReference type="eggNOG" id="COG2205">
    <property type="taxonomic scope" value="Bacteria"/>
</dbReference>
<proteinExistence type="predicted"/>
<protein>
    <recommendedName>
        <fullName evidence="2">histidine kinase</fullName>
        <ecNumber evidence="2">2.7.13.3</ecNumber>
    </recommendedName>
</protein>
<dbReference type="RefSeq" id="WP_003456262.1">
    <property type="nucleotide sequence ID" value="NC_008261.1"/>
</dbReference>
<dbReference type="Pfam" id="PF00512">
    <property type="entry name" value="HisKA"/>
    <property type="match status" value="1"/>
</dbReference>